<dbReference type="SUPFAM" id="SSF50129">
    <property type="entry name" value="GroES-like"/>
    <property type="match status" value="1"/>
</dbReference>
<comment type="cofactor">
    <cofactor evidence="4">
        <name>Zn(2+)</name>
        <dbReference type="ChEBI" id="CHEBI:29105"/>
    </cofactor>
</comment>
<evidence type="ECO:0000313" key="7">
    <source>
        <dbReference type="EMBL" id="WDE96934.1"/>
    </source>
</evidence>
<dbReference type="Gene3D" id="3.90.180.10">
    <property type="entry name" value="Medium-chain alcohol dehydrogenases, catalytic domain"/>
    <property type="match status" value="1"/>
</dbReference>
<evidence type="ECO:0000256" key="3">
    <source>
        <dbReference type="ARBA" id="ARBA00023002"/>
    </source>
</evidence>
<dbReference type="Gene3D" id="3.40.50.720">
    <property type="entry name" value="NAD(P)-binding Rossmann-like Domain"/>
    <property type="match status" value="1"/>
</dbReference>
<keyword evidence="3" id="KW-0560">Oxidoreductase</keyword>
<dbReference type="PANTHER" id="PTHR43401:SF3">
    <property type="entry name" value="L-GALACTONATE-5-DEHYDROGENASE"/>
    <property type="match status" value="1"/>
</dbReference>
<gene>
    <name evidence="7" type="ORF">PQO03_03035</name>
</gene>
<dbReference type="Pfam" id="PF00107">
    <property type="entry name" value="ADH_zinc_N"/>
    <property type="match status" value="1"/>
</dbReference>
<evidence type="ECO:0000259" key="6">
    <source>
        <dbReference type="Pfam" id="PF08240"/>
    </source>
</evidence>
<dbReference type="RefSeq" id="WP_274151022.1">
    <property type="nucleotide sequence ID" value="NZ_CP117811.1"/>
</dbReference>
<proteinExistence type="inferred from homology"/>
<protein>
    <submittedName>
        <fullName evidence="7">Zinc-binding alcohol dehydrogenase family protein</fullName>
    </submittedName>
</protein>
<sequence length="342" mass="36917">MKTVVCQEPYKFTMEETAKASAKEGEVLVRIRRIGICGTDLHAYQGNQAFFEYPRVLGHELSGEVAEFGADADQSKLALGDNVLIVPYLHCGTCVACRRGNTNCCAKMQVIGVHQDGGMCEYISVPTSHVLKVENLSLDAMALVECLAIGAHAVRRADIQKGDNALVIGAGPIGLATMQFAKAAGANVIVLDLNQERLDFCQSDIGVAATVNPKNEDAIAKISELTNGEFATAVIDATGHAGSMMGAVEYCAHSANLVYVGLSKDTLSYDHPNIHKRELTIMCSRNATLEDFQHVADCLNDGRAKSTCMITHTCKFEDMIEEFPAWTKPETGVIKAMVELND</sequence>
<evidence type="ECO:0000256" key="1">
    <source>
        <dbReference type="ARBA" id="ARBA00022723"/>
    </source>
</evidence>
<dbReference type="Proteomes" id="UP001214250">
    <property type="component" value="Chromosome 1"/>
</dbReference>
<comment type="similarity">
    <text evidence="4">Belongs to the zinc-containing alcohol dehydrogenase family.</text>
</comment>
<dbReference type="InterPro" id="IPR013154">
    <property type="entry name" value="ADH-like_N"/>
</dbReference>
<evidence type="ECO:0000256" key="2">
    <source>
        <dbReference type="ARBA" id="ARBA00022833"/>
    </source>
</evidence>
<reference evidence="7 8" key="1">
    <citation type="submission" date="2023-02" db="EMBL/GenBank/DDBJ databases">
        <title>Genome sequence of Lentisphaera profundi SAORIC-696.</title>
        <authorList>
            <person name="Kim e."/>
            <person name="Cho J.-C."/>
            <person name="Choi A."/>
            <person name="Kang I."/>
        </authorList>
    </citation>
    <scope>NUCLEOTIDE SEQUENCE [LARGE SCALE GENOMIC DNA]</scope>
    <source>
        <strain evidence="7 8">SAORIC-696</strain>
    </source>
</reference>
<keyword evidence="1 4" id="KW-0479">Metal-binding</keyword>
<dbReference type="Pfam" id="PF08240">
    <property type="entry name" value="ADH_N"/>
    <property type="match status" value="1"/>
</dbReference>
<dbReference type="EMBL" id="CP117811">
    <property type="protein sequence ID" value="WDE96934.1"/>
    <property type="molecule type" value="Genomic_DNA"/>
</dbReference>
<organism evidence="7 8">
    <name type="scientific">Lentisphaera profundi</name>
    <dbReference type="NCBI Taxonomy" id="1658616"/>
    <lineage>
        <taxon>Bacteria</taxon>
        <taxon>Pseudomonadati</taxon>
        <taxon>Lentisphaerota</taxon>
        <taxon>Lentisphaeria</taxon>
        <taxon>Lentisphaerales</taxon>
        <taxon>Lentisphaeraceae</taxon>
        <taxon>Lentisphaera</taxon>
    </lineage>
</organism>
<dbReference type="InterPro" id="IPR002328">
    <property type="entry name" value="ADH_Zn_CS"/>
</dbReference>
<dbReference type="InterPro" id="IPR050129">
    <property type="entry name" value="Zn_alcohol_dh"/>
</dbReference>
<dbReference type="PROSITE" id="PS00059">
    <property type="entry name" value="ADH_ZINC"/>
    <property type="match status" value="1"/>
</dbReference>
<evidence type="ECO:0000256" key="4">
    <source>
        <dbReference type="RuleBase" id="RU361277"/>
    </source>
</evidence>
<evidence type="ECO:0000313" key="8">
    <source>
        <dbReference type="Proteomes" id="UP001214250"/>
    </source>
</evidence>
<accession>A0ABY7VT54</accession>
<dbReference type="InterPro" id="IPR011032">
    <property type="entry name" value="GroES-like_sf"/>
</dbReference>
<dbReference type="SUPFAM" id="SSF51735">
    <property type="entry name" value="NAD(P)-binding Rossmann-fold domains"/>
    <property type="match status" value="1"/>
</dbReference>
<dbReference type="CDD" id="cd08261">
    <property type="entry name" value="Zn_ADH7"/>
    <property type="match status" value="1"/>
</dbReference>
<dbReference type="InterPro" id="IPR013149">
    <property type="entry name" value="ADH-like_C"/>
</dbReference>
<keyword evidence="2 4" id="KW-0862">Zinc</keyword>
<dbReference type="PANTHER" id="PTHR43401">
    <property type="entry name" value="L-THREONINE 3-DEHYDROGENASE"/>
    <property type="match status" value="1"/>
</dbReference>
<feature type="domain" description="Alcohol dehydrogenase-like N-terminal" evidence="6">
    <location>
        <begin position="24"/>
        <end position="134"/>
    </location>
</feature>
<keyword evidence="8" id="KW-1185">Reference proteome</keyword>
<evidence type="ECO:0000259" key="5">
    <source>
        <dbReference type="Pfam" id="PF00107"/>
    </source>
</evidence>
<feature type="domain" description="Alcohol dehydrogenase-like C-terminal" evidence="5">
    <location>
        <begin position="172"/>
        <end position="299"/>
    </location>
</feature>
<name>A0ABY7VT54_9BACT</name>
<dbReference type="InterPro" id="IPR036291">
    <property type="entry name" value="NAD(P)-bd_dom_sf"/>
</dbReference>